<protein>
    <submittedName>
        <fullName evidence="1">Uncharacterized protein</fullName>
    </submittedName>
</protein>
<sequence length="203" mass="23390">MGFVILPPLVPDISAIYDVYFAVLKDNILTRVLFPSASEKNLTDANSDFREVPIFGLDLLQAHTAHVSKYWKTSATQYTLKCIDTDTNKIFGVALCDAYIAPSDWKKGEIGWLEGKERERAEALVRPLWDTREKLRLNERYINERRGFKDGVKLYENMGIRKLKEKLISSDKPNGAKEDQHCPLYVWLPEGREKRLPKFVELA</sequence>
<accession>A0AAD4FI37</accession>
<reference evidence="1" key="1">
    <citation type="submission" date="2021-07" db="EMBL/GenBank/DDBJ databases">
        <title>Genome Resource of American Ginseng Black Spot Pathogen Alternaria panax.</title>
        <authorList>
            <person name="Qiu C."/>
            <person name="Wang W."/>
            <person name="Liu Z."/>
        </authorList>
    </citation>
    <scope>NUCLEOTIDE SEQUENCE</scope>
    <source>
        <strain evidence="1">BNCC115425</strain>
    </source>
</reference>
<dbReference type="EMBL" id="JAANER010000005">
    <property type="protein sequence ID" value="KAG9189121.1"/>
    <property type="molecule type" value="Genomic_DNA"/>
</dbReference>
<keyword evidence="2" id="KW-1185">Reference proteome</keyword>
<gene>
    <name evidence="1" type="ORF">G6011_05989</name>
</gene>
<dbReference type="AlphaFoldDB" id="A0AAD4FI37"/>
<evidence type="ECO:0000313" key="1">
    <source>
        <dbReference type="EMBL" id="KAG9189121.1"/>
    </source>
</evidence>
<proteinExistence type="predicted"/>
<dbReference type="Proteomes" id="UP001199106">
    <property type="component" value="Unassembled WGS sequence"/>
</dbReference>
<comment type="caution">
    <text evidence="1">The sequence shown here is derived from an EMBL/GenBank/DDBJ whole genome shotgun (WGS) entry which is preliminary data.</text>
</comment>
<organism evidence="1 2">
    <name type="scientific">Alternaria panax</name>
    <dbReference type="NCBI Taxonomy" id="48097"/>
    <lineage>
        <taxon>Eukaryota</taxon>
        <taxon>Fungi</taxon>
        <taxon>Dikarya</taxon>
        <taxon>Ascomycota</taxon>
        <taxon>Pezizomycotina</taxon>
        <taxon>Dothideomycetes</taxon>
        <taxon>Pleosporomycetidae</taxon>
        <taxon>Pleosporales</taxon>
        <taxon>Pleosporineae</taxon>
        <taxon>Pleosporaceae</taxon>
        <taxon>Alternaria</taxon>
        <taxon>Alternaria sect. Panax</taxon>
    </lineage>
</organism>
<name>A0AAD4FI37_9PLEO</name>
<evidence type="ECO:0000313" key="2">
    <source>
        <dbReference type="Proteomes" id="UP001199106"/>
    </source>
</evidence>